<dbReference type="EnsemblPlants" id="TuG1812G0300005362.01.T01">
    <property type="protein sequence ID" value="TuG1812G0300005362.01.T01.cds310404"/>
    <property type="gene ID" value="TuG1812G0300005362.01"/>
</dbReference>
<evidence type="ECO:0000313" key="2">
    <source>
        <dbReference type="EnsemblPlants" id="TuG1812G0300005362.01.T01.cds310404"/>
    </source>
</evidence>
<dbReference type="AlphaFoldDB" id="A0A8R7PZU4"/>
<feature type="region of interest" description="Disordered" evidence="1">
    <location>
        <begin position="219"/>
        <end position="260"/>
    </location>
</feature>
<organism evidence="2 3">
    <name type="scientific">Triticum urartu</name>
    <name type="common">Red wild einkorn</name>
    <name type="synonym">Crithodium urartu</name>
    <dbReference type="NCBI Taxonomy" id="4572"/>
    <lineage>
        <taxon>Eukaryota</taxon>
        <taxon>Viridiplantae</taxon>
        <taxon>Streptophyta</taxon>
        <taxon>Embryophyta</taxon>
        <taxon>Tracheophyta</taxon>
        <taxon>Spermatophyta</taxon>
        <taxon>Magnoliopsida</taxon>
        <taxon>Liliopsida</taxon>
        <taxon>Poales</taxon>
        <taxon>Poaceae</taxon>
        <taxon>BOP clade</taxon>
        <taxon>Pooideae</taxon>
        <taxon>Triticodae</taxon>
        <taxon>Triticeae</taxon>
        <taxon>Triticinae</taxon>
        <taxon>Triticum</taxon>
    </lineage>
</organism>
<reference evidence="3" key="1">
    <citation type="journal article" date="2013" name="Nature">
        <title>Draft genome of the wheat A-genome progenitor Triticum urartu.</title>
        <authorList>
            <person name="Ling H.Q."/>
            <person name="Zhao S."/>
            <person name="Liu D."/>
            <person name="Wang J."/>
            <person name="Sun H."/>
            <person name="Zhang C."/>
            <person name="Fan H."/>
            <person name="Li D."/>
            <person name="Dong L."/>
            <person name="Tao Y."/>
            <person name="Gao C."/>
            <person name="Wu H."/>
            <person name="Li Y."/>
            <person name="Cui Y."/>
            <person name="Guo X."/>
            <person name="Zheng S."/>
            <person name="Wang B."/>
            <person name="Yu K."/>
            <person name="Liang Q."/>
            <person name="Yang W."/>
            <person name="Lou X."/>
            <person name="Chen J."/>
            <person name="Feng M."/>
            <person name="Jian J."/>
            <person name="Zhang X."/>
            <person name="Luo G."/>
            <person name="Jiang Y."/>
            <person name="Liu J."/>
            <person name="Wang Z."/>
            <person name="Sha Y."/>
            <person name="Zhang B."/>
            <person name="Wu H."/>
            <person name="Tang D."/>
            <person name="Shen Q."/>
            <person name="Xue P."/>
            <person name="Zou S."/>
            <person name="Wang X."/>
            <person name="Liu X."/>
            <person name="Wang F."/>
            <person name="Yang Y."/>
            <person name="An X."/>
            <person name="Dong Z."/>
            <person name="Zhang K."/>
            <person name="Zhang X."/>
            <person name="Luo M.C."/>
            <person name="Dvorak J."/>
            <person name="Tong Y."/>
            <person name="Wang J."/>
            <person name="Yang H."/>
            <person name="Li Z."/>
            <person name="Wang D."/>
            <person name="Zhang A."/>
            <person name="Wang J."/>
        </authorList>
    </citation>
    <scope>NUCLEOTIDE SEQUENCE</scope>
    <source>
        <strain evidence="3">cv. G1812</strain>
    </source>
</reference>
<feature type="region of interest" description="Disordered" evidence="1">
    <location>
        <begin position="35"/>
        <end position="55"/>
    </location>
</feature>
<sequence length="420" mass="45419">GSGRAELAREPDAAIGDVEEHAVVLLLHAGQHVEPRVHPSRRARRHGQARDAARRAVDHHVLLRQRHGRPGTAGERKRHARHPHAAACHVVARVEPAQRSRYGRPRPVPERVAHRGVHGGREPREHGARIHDRAAGACGRVERRERRCRHGHGPAAHADADHVDVVQGGAVGVVEQRRRLDPLRLPGGAEPQRPGEVGGLVAREAVGEDGAVRVLGLRQEGQRPTPKAKEPLRRHGPAGDHAEAPKRVRRHDGPALEGEGILPEYGLERGRSVRQVERARRARAAGAGRGTRHLRALRRAAPHGPVRGRVRRGEGRRRLGCAADAGAARDPGGVVAGVDGDQQRLRRRAEPRAGHVVGDAEDLPARRDRHERPAFALRFGFGGHGSGERSNACHVGGGLPGKGDRPSGEGRAGIGRRQRV</sequence>
<evidence type="ECO:0000313" key="3">
    <source>
        <dbReference type="Proteomes" id="UP000015106"/>
    </source>
</evidence>
<feature type="compositionally biased region" description="Basic residues" evidence="1">
    <location>
        <begin position="38"/>
        <end position="47"/>
    </location>
</feature>
<feature type="region of interest" description="Disordered" evidence="1">
    <location>
        <begin position="381"/>
        <end position="420"/>
    </location>
</feature>
<keyword evidence="3" id="KW-1185">Reference proteome</keyword>
<dbReference type="Proteomes" id="UP000015106">
    <property type="component" value="Chromosome 3"/>
</dbReference>
<name>A0A8R7PZU4_TRIUA</name>
<reference evidence="2" key="3">
    <citation type="submission" date="2022-06" db="UniProtKB">
        <authorList>
            <consortium name="EnsemblPlants"/>
        </authorList>
    </citation>
    <scope>IDENTIFICATION</scope>
</reference>
<feature type="region of interest" description="Disordered" evidence="1">
    <location>
        <begin position="97"/>
        <end position="128"/>
    </location>
</feature>
<dbReference type="Gramene" id="TuG1812G0300005362.01.T01">
    <property type="protein sequence ID" value="TuG1812G0300005362.01.T01.cds310404"/>
    <property type="gene ID" value="TuG1812G0300005362.01"/>
</dbReference>
<accession>A0A8R7PZU4</accession>
<protein>
    <submittedName>
        <fullName evidence="2">Uncharacterized protein</fullName>
    </submittedName>
</protein>
<reference evidence="2" key="2">
    <citation type="submission" date="2018-03" db="EMBL/GenBank/DDBJ databases">
        <title>The Triticum urartu genome reveals the dynamic nature of wheat genome evolution.</title>
        <authorList>
            <person name="Ling H."/>
            <person name="Ma B."/>
            <person name="Shi X."/>
            <person name="Liu H."/>
            <person name="Dong L."/>
            <person name="Sun H."/>
            <person name="Cao Y."/>
            <person name="Gao Q."/>
            <person name="Zheng S."/>
            <person name="Li Y."/>
            <person name="Yu Y."/>
            <person name="Du H."/>
            <person name="Qi M."/>
            <person name="Li Y."/>
            <person name="Yu H."/>
            <person name="Cui Y."/>
            <person name="Wang N."/>
            <person name="Chen C."/>
            <person name="Wu H."/>
            <person name="Zhao Y."/>
            <person name="Zhang J."/>
            <person name="Li Y."/>
            <person name="Zhou W."/>
            <person name="Zhang B."/>
            <person name="Hu W."/>
            <person name="Eijk M."/>
            <person name="Tang J."/>
            <person name="Witsenboer H."/>
            <person name="Zhao S."/>
            <person name="Li Z."/>
            <person name="Zhang A."/>
            <person name="Wang D."/>
            <person name="Liang C."/>
        </authorList>
    </citation>
    <scope>NUCLEOTIDE SEQUENCE [LARGE SCALE GENOMIC DNA]</scope>
    <source>
        <strain evidence="2">cv. G1812</strain>
    </source>
</reference>
<proteinExistence type="predicted"/>
<feature type="compositionally biased region" description="Basic and acidic residues" evidence="1">
    <location>
        <begin position="107"/>
        <end position="128"/>
    </location>
</feature>
<feature type="compositionally biased region" description="Basic and acidic residues" evidence="1">
    <location>
        <begin position="227"/>
        <end position="254"/>
    </location>
</feature>
<evidence type="ECO:0000256" key="1">
    <source>
        <dbReference type="SAM" id="MobiDB-lite"/>
    </source>
</evidence>